<evidence type="ECO:0000313" key="2">
    <source>
        <dbReference type="Proteomes" id="UP000821865"/>
    </source>
</evidence>
<sequence>MASRQVPPPPKEHCFLFTVPDSTTSVDEIIDSVEEVTGANGVLFLQHLGGFKFLVCVKTPEQATQLLVQGSFKIAENVIQVEAVGTPCVPVNIFRLPPYISHETVAAALQPFGKVRDMYFATMHSRQEVFSGTRVAKLEMTKPAPNFLTIQGYRAMLEYRGMRRVCGKCNEEGHVAANCPTPHCDRCKSYGHNSGECNGKCRKCGREHSTKDCFLPRSYAAATRQTDKPSSEPVASTSQAPSPARTMTVLTKTPPTRSASLKATLISDMKAIAASSTQTSANASQTSAESGHASTGSYNALNEESDNSLQTSSDETNKYAESQGKTSKESAGEETPDTGNANSPQEEKQDKTEGKESQKSSTMPSPTNLDERPLRPMLTTMNTSSKGNANPKANKGTTITRPQKTNEGGKTSKAQPNSHQSRRSTGYHSSDSTDKLQDPWLPEAATTQLPDLRRDRSRSQRRPKPETTSSGGDTNSGKASQTKKARVDSPANSQHSSTEDVDERLWLSLLGLLAKITAPGPRRVFRRVICVCLGSRPQDEDPQGTLKIIPDQLCTLLAPSS</sequence>
<keyword evidence="2" id="KW-1185">Reference proteome</keyword>
<protein>
    <submittedName>
        <fullName evidence="1">Uncharacterized protein</fullName>
    </submittedName>
</protein>
<comment type="caution">
    <text evidence="1">The sequence shown here is derived from an EMBL/GenBank/DDBJ whole genome shotgun (WGS) entry which is preliminary data.</text>
</comment>
<reference evidence="1" key="1">
    <citation type="submission" date="2020-05" db="EMBL/GenBank/DDBJ databases">
        <title>Large-scale comparative analyses of tick genomes elucidate their genetic diversity and vector capacities.</title>
        <authorList>
            <person name="Jia N."/>
            <person name="Wang J."/>
            <person name="Shi W."/>
            <person name="Du L."/>
            <person name="Sun Y."/>
            <person name="Zhan W."/>
            <person name="Jiang J."/>
            <person name="Wang Q."/>
            <person name="Zhang B."/>
            <person name="Ji P."/>
            <person name="Sakyi L.B."/>
            <person name="Cui X."/>
            <person name="Yuan T."/>
            <person name="Jiang B."/>
            <person name="Yang W."/>
            <person name="Lam T.T.-Y."/>
            <person name="Chang Q."/>
            <person name="Ding S."/>
            <person name="Wang X."/>
            <person name="Zhu J."/>
            <person name="Ruan X."/>
            <person name="Zhao L."/>
            <person name="Wei J."/>
            <person name="Que T."/>
            <person name="Du C."/>
            <person name="Cheng J."/>
            <person name="Dai P."/>
            <person name="Han X."/>
            <person name="Huang E."/>
            <person name="Gao Y."/>
            <person name="Liu J."/>
            <person name="Shao H."/>
            <person name="Ye R."/>
            <person name="Li L."/>
            <person name="Wei W."/>
            <person name="Wang X."/>
            <person name="Wang C."/>
            <person name="Yang T."/>
            <person name="Huo Q."/>
            <person name="Li W."/>
            <person name="Guo W."/>
            <person name="Chen H."/>
            <person name="Zhou L."/>
            <person name="Ni X."/>
            <person name="Tian J."/>
            <person name="Zhou Y."/>
            <person name="Sheng Y."/>
            <person name="Liu T."/>
            <person name="Pan Y."/>
            <person name="Xia L."/>
            <person name="Li J."/>
            <person name="Zhao F."/>
            <person name="Cao W."/>
        </authorList>
    </citation>
    <scope>NUCLEOTIDE SEQUENCE</scope>
    <source>
        <strain evidence="1">Dsil-2018</strain>
    </source>
</reference>
<dbReference type="EMBL" id="CM023475">
    <property type="protein sequence ID" value="KAH7945556.1"/>
    <property type="molecule type" value="Genomic_DNA"/>
</dbReference>
<gene>
    <name evidence="1" type="ORF">HPB49_012885</name>
</gene>
<name>A0ACB8CKR0_DERSI</name>
<evidence type="ECO:0000313" key="1">
    <source>
        <dbReference type="EMBL" id="KAH7945556.1"/>
    </source>
</evidence>
<organism evidence="1 2">
    <name type="scientific">Dermacentor silvarum</name>
    <name type="common">Tick</name>
    <dbReference type="NCBI Taxonomy" id="543639"/>
    <lineage>
        <taxon>Eukaryota</taxon>
        <taxon>Metazoa</taxon>
        <taxon>Ecdysozoa</taxon>
        <taxon>Arthropoda</taxon>
        <taxon>Chelicerata</taxon>
        <taxon>Arachnida</taxon>
        <taxon>Acari</taxon>
        <taxon>Parasitiformes</taxon>
        <taxon>Ixodida</taxon>
        <taxon>Ixodoidea</taxon>
        <taxon>Ixodidae</taxon>
        <taxon>Rhipicephalinae</taxon>
        <taxon>Dermacentor</taxon>
    </lineage>
</organism>
<accession>A0ACB8CKR0</accession>
<dbReference type="Proteomes" id="UP000821865">
    <property type="component" value="Chromosome 6"/>
</dbReference>
<proteinExistence type="predicted"/>